<dbReference type="EMBL" id="VANS01000003">
    <property type="protein sequence ID" value="TMM51653.1"/>
    <property type="molecule type" value="Genomic_DNA"/>
</dbReference>
<keyword evidence="3" id="KW-0677">Repeat</keyword>
<evidence type="ECO:0000256" key="4">
    <source>
        <dbReference type="ARBA" id="ARBA00022803"/>
    </source>
</evidence>
<keyword evidence="4" id="KW-0802">TPR repeat</keyword>
<accession>A0A5S3PCS0</accession>
<dbReference type="PANTHER" id="PTHR16263:SF4">
    <property type="entry name" value="TETRATRICOPEPTIDE REPEAT PROTEIN 38"/>
    <property type="match status" value="1"/>
</dbReference>
<dbReference type="SUPFAM" id="SSF48452">
    <property type="entry name" value="TPR-like"/>
    <property type="match status" value="1"/>
</dbReference>
<dbReference type="InterPro" id="IPR033891">
    <property type="entry name" value="TTC38"/>
</dbReference>
<dbReference type="CDD" id="cd05804">
    <property type="entry name" value="StaR_like"/>
    <property type="match status" value="1"/>
</dbReference>
<comment type="similarity">
    <text evidence="1">Belongs to the TTC38 family.</text>
</comment>
<comment type="caution">
    <text evidence="5">The sequence shown here is derived from an EMBL/GenBank/DDBJ whole genome shotgun (WGS) entry which is preliminary data.</text>
</comment>
<protein>
    <recommendedName>
        <fullName evidence="2">Tetratricopeptide repeat protein 38</fullName>
    </recommendedName>
</protein>
<dbReference type="Proteomes" id="UP000309550">
    <property type="component" value="Unassembled WGS sequence"/>
</dbReference>
<dbReference type="InterPro" id="IPR011990">
    <property type="entry name" value="TPR-like_helical_dom_sf"/>
</dbReference>
<proteinExistence type="inferred from homology"/>
<dbReference type="PANTHER" id="PTHR16263">
    <property type="entry name" value="TETRATRICOPEPTIDE REPEAT PROTEIN 38"/>
    <property type="match status" value="1"/>
</dbReference>
<dbReference type="OrthoDB" id="9815900at2"/>
<dbReference type="Gene3D" id="1.25.40.10">
    <property type="entry name" value="Tetratricopeptide repeat domain"/>
    <property type="match status" value="1"/>
</dbReference>
<keyword evidence="6" id="KW-1185">Reference proteome</keyword>
<name>A0A5S3PCS0_9RHOB</name>
<evidence type="ECO:0000313" key="6">
    <source>
        <dbReference type="Proteomes" id="UP000309550"/>
    </source>
</evidence>
<dbReference type="AlphaFoldDB" id="A0A5S3PCS0"/>
<dbReference type="RefSeq" id="WP_138662728.1">
    <property type="nucleotide sequence ID" value="NZ_VANS01000003.1"/>
</dbReference>
<reference evidence="5 6" key="1">
    <citation type="submission" date="2019-05" db="EMBL/GenBank/DDBJ databases">
        <title>Sulfitobacter sabulilitoris sp. nov., isolated from a marine sand.</title>
        <authorList>
            <person name="Yoon J.-H."/>
        </authorList>
    </citation>
    <scope>NUCLEOTIDE SEQUENCE [LARGE SCALE GENOMIC DNA]</scope>
    <source>
        <strain evidence="5 6">HSMS-29</strain>
    </source>
</reference>
<organism evidence="5 6">
    <name type="scientific">Sulfitobacter sabulilitoris</name>
    <dbReference type="NCBI Taxonomy" id="2562655"/>
    <lineage>
        <taxon>Bacteria</taxon>
        <taxon>Pseudomonadati</taxon>
        <taxon>Pseudomonadota</taxon>
        <taxon>Alphaproteobacteria</taxon>
        <taxon>Rhodobacterales</taxon>
        <taxon>Roseobacteraceae</taxon>
        <taxon>Sulfitobacter</taxon>
    </lineage>
</organism>
<evidence type="ECO:0000256" key="1">
    <source>
        <dbReference type="ARBA" id="ARBA00005857"/>
    </source>
</evidence>
<gene>
    <name evidence="5" type="ORF">FDT80_12905</name>
</gene>
<evidence type="ECO:0000256" key="3">
    <source>
        <dbReference type="ARBA" id="ARBA00022737"/>
    </source>
</evidence>
<evidence type="ECO:0000256" key="2">
    <source>
        <dbReference type="ARBA" id="ARBA00019992"/>
    </source>
</evidence>
<evidence type="ECO:0000313" key="5">
    <source>
        <dbReference type="EMBL" id="TMM51653.1"/>
    </source>
</evidence>
<sequence>MMYDVCDSPVMLTSPQALSDWNAMILAFLAHGSQTPVHLGAVLRHEPQFAMGHAARGLFSLMMGRAELVVTAREAGDAAHAAATATAPDARAAGWIAALDHWLAGRPAAAVQRLEDILAETPADTLTAKLVHGIRFILGDAAGMRASIERVLPAHGADHACRGFAMGCHAFTLEETGEYDRAEAVGRAGLVHAPDDAWGLHAVAHVYDMTARPSQGIDLIESNTAAWGQSNNFRYHVWWHKALLHMDRGELDVALGLYDAQIRADKTDDYRDIANATSLLMRLALEGLDVGPRWEELADLAERRTEDGCLVFADLHYMLALCGADRPEAKARLTARFARDAVRQGDMAARVADPGVAALDGLNAFAEGRYDAAFVQLNAARPRMQEIGGSHAQRDVFERMTIDAALRAGRSDAAHDILMQRMALRAGTEDRFTASRFATLDHARRIPAQ</sequence>